<dbReference type="InterPro" id="IPR012340">
    <property type="entry name" value="NA-bd_OB-fold"/>
</dbReference>
<dbReference type="Pfam" id="PF00436">
    <property type="entry name" value="SSB"/>
    <property type="match status" value="1"/>
</dbReference>
<keyword evidence="1 2" id="KW-0238">DNA-binding</keyword>
<evidence type="ECO:0000256" key="3">
    <source>
        <dbReference type="RuleBase" id="RU000524"/>
    </source>
</evidence>
<dbReference type="PROSITE" id="PS50935">
    <property type="entry name" value="SSB"/>
    <property type="match status" value="1"/>
</dbReference>
<accession>A0A1H1I7L5</accession>
<gene>
    <name evidence="5" type="ORF">SAMN04489764_5273</name>
</gene>
<dbReference type="Gene3D" id="2.40.50.140">
    <property type="entry name" value="Nucleic acid-binding proteins"/>
    <property type="match status" value="1"/>
</dbReference>
<feature type="compositionally biased region" description="Low complexity" evidence="4">
    <location>
        <begin position="256"/>
        <end position="267"/>
    </location>
</feature>
<dbReference type="PANTHER" id="PTHR10302:SF27">
    <property type="entry name" value="SINGLE-STRANDED DNA-BINDING PROTEIN"/>
    <property type="match status" value="1"/>
</dbReference>
<dbReference type="EMBL" id="FNKK01000002">
    <property type="protein sequence ID" value="SDR33326.1"/>
    <property type="molecule type" value="Genomic_DNA"/>
</dbReference>
<dbReference type="Proteomes" id="UP000217103">
    <property type="component" value="Unassembled WGS sequence"/>
</dbReference>
<evidence type="ECO:0000256" key="1">
    <source>
        <dbReference type="ARBA" id="ARBA00023125"/>
    </source>
</evidence>
<sequence>MNDIYVTLVGNVAAEPRQHTLADGSRVTSLRVATTSRYFDKKLQEWRDGDKAFFAVRCWRGLGDNVAQSVRLGQPVVIHGRLRIREFEREGERRFIPEVEATSVGHDLRWGVSSFSRPPRGAAPSVLDAETRHSLDTAIEDWAFAAGRPAAPASPATSGASSSPSASPVPLPSAAPLHPATPVTPPSTPPTAPPTRQWPVMTVPAASEPATPTPDRADDASSAVSQTPVPAGDGSGSTEQRDGVRPRRRTDRRGRTTASAAGGPSADLTGEDRAAA</sequence>
<dbReference type="GO" id="GO:0009295">
    <property type="term" value="C:nucleoid"/>
    <property type="evidence" value="ECO:0007669"/>
    <property type="project" value="TreeGrafter"/>
</dbReference>
<dbReference type="SUPFAM" id="SSF50249">
    <property type="entry name" value="Nucleic acid-binding proteins"/>
    <property type="match status" value="1"/>
</dbReference>
<dbReference type="GO" id="GO:0006260">
    <property type="term" value="P:DNA replication"/>
    <property type="evidence" value="ECO:0007669"/>
    <property type="project" value="InterPro"/>
</dbReference>
<dbReference type="GO" id="GO:0003697">
    <property type="term" value="F:single-stranded DNA binding"/>
    <property type="evidence" value="ECO:0007669"/>
    <property type="project" value="InterPro"/>
</dbReference>
<dbReference type="InterPro" id="IPR011344">
    <property type="entry name" value="ssDNA-bd"/>
</dbReference>
<dbReference type="AlphaFoldDB" id="A0A1H1I7L5"/>
<keyword evidence="6" id="KW-1185">Reference proteome</keyword>
<evidence type="ECO:0000256" key="2">
    <source>
        <dbReference type="PROSITE-ProRule" id="PRU00252"/>
    </source>
</evidence>
<dbReference type="InterPro" id="IPR000424">
    <property type="entry name" value="Primosome_PriB/ssb"/>
</dbReference>
<feature type="compositionally biased region" description="Low complexity" evidence="4">
    <location>
        <begin position="149"/>
        <end position="166"/>
    </location>
</feature>
<evidence type="ECO:0000313" key="5">
    <source>
        <dbReference type="EMBL" id="SDR33326.1"/>
    </source>
</evidence>
<evidence type="ECO:0000313" key="6">
    <source>
        <dbReference type="Proteomes" id="UP000217103"/>
    </source>
</evidence>
<dbReference type="PANTHER" id="PTHR10302">
    <property type="entry name" value="SINGLE-STRANDED DNA-BINDING PROTEIN"/>
    <property type="match status" value="1"/>
</dbReference>
<organism evidence="5 6">
    <name type="scientific">Thermostaphylospora chromogena</name>
    <dbReference type="NCBI Taxonomy" id="35622"/>
    <lineage>
        <taxon>Bacteria</taxon>
        <taxon>Bacillati</taxon>
        <taxon>Actinomycetota</taxon>
        <taxon>Actinomycetes</taxon>
        <taxon>Streptosporangiales</taxon>
        <taxon>Thermomonosporaceae</taxon>
        <taxon>Thermostaphylospora</taxon>
    </lineage>
</organism>
<protein>
    <recommendedName>
        <fullName evidence="3">Single-stranded DNA-binding protein</fullName>
    </recommendedName>
</protein>
<dbReference type="CDD" id="cd04496">
    <property type="entry name" value="SSB_OBF"/>
    <property type="match status" value="1"/>
</dbReference>
<name>A0A1H1I7L5_9ACTN</name>
<dbReference type="NCBIfam" id="TIGR00621">
    <property type="entry name" value="ssb"/>
    <property type="match status" value="1"/>
</dbReference>
<reference evidence="5 6" key="1">
    <citation type="submission" date="2016-10" db="EMBL/GenBank/DDBJ databases">
        <authorList>
            <person name="de Groot N.N."/>
        </authorList>
    </citation>
    <scope>NUCLEOTIDE SEQUENCE [LARGE SCALE GENOMIC DNA]</scope>
    <source>
        <strain evidence="5 6">DSM 43794</strain>
    </source>
</reference>
<feature type="region of interest" description="Disordered" evidence="4">
    <location>
        <begin position="149"/>
        <end position="276"/>
    </location>
</feature>
<proteinExistence type="predicted"/>
<dbReference type="STRING" id="35622.SAMN04489764_5273"/>
<evidence type="ECO:0000256" key="4">
    <source>
        <dbReference type="SAM" id="MobiDB-lite"/>
    </source>
</evidence>
<feature type="compositionally biased region" description="Pro residues" evidence="4">
    <location>
        <begin position="182"/>
        <end position="193"/>
    </location>
</feature>
<dbReference type="RefSeq" id="WP_165634886.1">
    <property type="nucleotide sequence ID" value="NZ_FNKK01000002.1"/>
</dbReference>